<organism evidence="1">
    <name type="scientific">candidate division CPR1 bacterium ADurb.Bin160</name>
    <dbReference type="NCBI Taxonomy" id="1852826"/>
    <lineage>
        <taxon>Bacteria</taxon>
        <taxon>candidate division CPR1</taxon>
    </lineage>
</organism>
<dbReference type="EMBL" id="MWDB01000056">
    <property type="protein sequence ID" value="OQB40143.1"/>
    <property type="molecule type" value="Genomic_DNA"/>
</dbReference>
<dbReference type="Gene3D" id="3.10.150.10">
    <property type="entry name" value="DNA Polymerase III, subunit A, domain 2"/>
    <property type="match status" value="1"/>
</dbReference>
<dbReference type="Proteomes" id="UP000485621">
    <property type="component" value="Unassembled WGS sequence"/>
</dbReference>
<comment type="caution">
    <text evidence="1">The sequence shown here is derived from an EMBL/GenBank/DDBJ whole genome shotgun (WGS) entry which is preliminary data.</text>
</comment>
<reference evidence="1" key="1">
    <citation type="submission" date="2017-02" db="EMBL/GenBank/DDBJ databases">
        <title>Delving into the versatile metabolic prowess of the omnipresent phylum Bacteroidetes.</title>
        <authorList>
            <person name="Nobu M.K."/>
            <person name="Mei R."/>
            <person name="Narihiro T."/>
            <person name="Kuroda K."/>
            <person name="Liu W.-T."/>
        </authorList>
    </citation>
    <scope>NUCLEOTIDE SEQUENCE</scope>
    <source>
        <strain evidence="1">ADurb.Bin160</strain>
    </source>
</reference>
<accession>A0A1V5ZIX9</accession>
<evidence type="ECO:0000313" key="1">
    <source>
        <dbReference type="EMBL" id="OQB40143.1"/>
    </source>
</evidence>
<gene>
    <name evidence="1" type="ORF">BWY04_01434</name>
</gene>
<dbReference type="AlphaFoldDB" id="A0A1V5ZIX9"/>
<sequence length="363" mass="41646">MKFVREELDFLKLYVMLSDTRSFLNDKIHINFIKEKDSIIFSQLSYKFNLITVLQKNLSTLKESFNILVETNQLFSLVSLLPKNSEINISKEEISFEGSKYQLPKYEGDYSVVDKFLLLTSSPKVEEIKIVDFEKMPLIKNYAGIDELDTIGIIENYFVASNRTDVAGAIKTSNTINDIIFLPTEIASIITSYGLKSIVLNKVEFNETIYNYFIINQTYVIINNMEYALANIFEDNVRVLYDHPTFVKINKNNLLQALTRILVVAKNNIYNRIFISFDTNNMIIESIDTGYSVEKVPFIKLSNEIQNVKITVSASNVKTILQSLQGNEVTIKISPEQDSTAISFVDENNNSLFVHTLYENIEE</sequence>
<name>A0A1V5ZIX9_9BACT</name>
<proteinExistence type="predicted"/>
<dbReference type="InterPro" id="IPR046938">
    <property type="entry name" value="DNA_clamp_sf"/>
</dbReference>
<evidence type="ECO:0008006" key="2">
    <source>
        <dbReference type="Google" id="ProtNLM"/>
    </source>
</evidence>
<protein>
    <recommendedName>
        <fullName evidence="2">DNA polymerase III subunit beta</fullName>
    </recommendedName>
</protein>
<dbReference type="SUPFAM" id="SSF55979">
    <property type="entry name" value="DNA clamp"/>
    <property type="match status" value="1"/>
</dbReference>